<accession>A0A2W7QSX0</accession>
<evidence type="ECO:0000313" key="1">
    <source>
        <dbReference type="EMBL" id="PZX46817.1"/>
    </source>
</evidence>
<name>A0A2W7QSX0_9RHOB</name>
<dbReference type="Proteomes" id="UP000249364">
    <property type="component" value="Unassembled WGS sequence"/>
</dbReference>
<dbReference type="STRING" id="121821.GCA_001870675_02824"/>
<keyword evidence="2" id="KW-1185">Reference proteome</keyword>
<evidence type="ECO:0000313" key="2">
    <source>
        <dbReference type="Proteomes" id="UP000249364"/>
    </source>
</evidence>
<dbReference type="EMBL" id="QKZQ01000003">
    <property type="protein sequence ID" value="PZX46817.1"/>
    <property type="molecule type" value="Genomic_DNA"/>
</dbReference>
<reference evidence="1 2" key="1">
    <citation type="submission" date="2018-06" db="EMBL/GenBank/DDBJ databases">
        <title>Genomic Encyclopedia of Archaeal and Bacterial Type Strains, Phase II (KMG-II): from individual species to whole genera.</title>
        <authorList>
            <person name="Goeker M."/>
        </authorList>
    </citation>
    <scope>NUCLEOTIDE SEQUENCE [LARGE SCALE GENOMIC DNA]</scope>
    <source>
        <strain evidence="1 2">DSM 13087</strain>
    </source>
</reference>
<gene>
    <name evidence="1" type="ORF">LY56_01026</name>
</gene>
<dbReference type="AlphaFoldDB" id="A0A2W7QSX0"/>
<dbReference type="RefSeq" id="WP_071470630.1">
    <property type="nucleotide sequence ID" value="NZ_QKZQ01000003.1"/>
</dbReference>
<proteinExistence type="predicted"/>
<sequence length="83" mass="8497">MIVPVSAPTLLRLSDAVATATLAAVAAALILPDPYAAVPDHLRPGAWSQETVSAHAALALLVVNARLRRCCGKGWLICAGLVG</sequence>
<protein>
    <submittedName>
        <fullName evidence="1">Uncharacterized protein</fullName>
    </submittedName>
</protein>
<comment type="caution">
    <text evidence="1">The sequence shown here is derived from an EMBL/GenBank/DDBJ whole genome shotgun (WGS) entry which is preliminary data.</text>
</comment>
<organism evidence="1 2">
    <name type="scientific">Roseinatronobacter thiooxidans</name>
    <dbReference type="NCBI Taxonomy" id="121821"/>
    <lineage>
        <taxon>Bacteria</taxon>
        <taxon>Pseudomonadati</taxon>
        <taxon>Pseudomonadota</taxon>
        <taxon>Alphaproteobacteria</taxon>
        <taxon>Rhodobacterales</taxon>
        <taxon>Paracoccaceae</taxon>
        <taxon>Roseinatronobacter</taxon>
    </lineage>
</organism>